<dbReference type="PANTHER" id="PTHR30313:SF2">
    <property type="entry name" value="DNA PRIMASE"/>
    <property type="match status" value="1"/>
</dbReference>
<keyword evidence="3" id="KW-0862">Zinc</keyword>
<accession>A0A495IYY4</accession>
<evidence type="ECO:0000256" key="3">
    <source>
        <dbReference type="ARBA" id="ARBA00022833"/>
    </source>
</evidence>
<dbReference type="InterPro" id="IPR036977">
    <property type="entry name" value="DNA_primase_Znf_CHC2"/>
</dbReference>
<organism evidence="5 6">
    <name type="scientific">Mucilaginibacter gracilis</name>
    <dbReference type="NCBI Taxonomy" id="423350"/>
    <lineage>
        <taxon>Bacteria</taxon>
        <taxon>Pseudomonadati</taxon>
        <taxon>Bacteroidota</taxon>
        <taxon>Sphingobacteriia</taxon>
        <taxon>Sphingobacteriales</taxon>
        <taxon>Sphingobacteriaceae</taxon>
        <taxon>Mucilaginibacter</taxon>
    </lineage>
</organism>
<dbReference type="GO" id="GO:0003899">
    <property type="term" value="F:DNA-directed RNA polymerase activity"/>
    <property type="evidence" value="ECO:0007669"/>
    <property type="project" value="InterPro"/>
</dbReference>
<dbReference type="InterPro" id="IPR002694">
    <property type="entry name" value="Znf_CHC2"/>
</dbReference>
<dbReference type="EMBL" id="RBKU01000001">
    <property type="protein sequence ID" value="RKR81897.1"/>
    <property type="molecule type" value="Genomic_DNA"/>
</dbReference>
<dbReference type="GO" id="GO:0008270">
    <property type="term" value="F:zinc ion binding"/>
    <property type="evidence" value="ECO:0007669"/>
    <property type="project" value="UniProtKB-KW"/>
</dbReference>
<gene>
    <name evidence="5" type="ORF">BDD43_2058</name>
</gene>
<dbReference type="GO" id="GO:0003677">
    <property type="term" value="F:DNA binding"/>
    <property type="evidence" value="ECO:0007669"/>
    <property type="project" value="InterPro"/>
</dbReference>
<evidence type="ECO:0000256" key="2">
    <source>
        <dbReference type="ARBA" id="ARBA00022771"/>
    </source>
</evidence>
<evidence type="ECO:0000313" key="5">
    <source>
        <dbReference type="EMBL" id="RKR81897.1"/>
    </source>
</evidence>
<dbReference type="GO" id="GO:0006269">
    <property type="term" value="P:DNA replication, synthesis of primer"/>
    <property type="evidence" value="ECO:0007669"/>
    <property type="project" value="TreeGrafter"/>
</dbReference>
<keyword evidence="2" id="KW-0863">Zinc-finger</keyword>
<sequence>MIPAEFIASVQSKTDLVELVSEFSELTLVGKQFVGPCPLHGGTGDTFTVSIEKQIYKCFKCGQGGNAIRFMVAYKKLSFPDAVIFLAKRLKMDIPDFEGQ</sequence>
<protein>
    <submittedName>
        <fullName evidence="5">CHC2-type zinc finger protein</fullName>
    </submittedName>
</protein>
<dbReference type="PANTHER" id="PTHR30313">
    <property type="entry name" value="DNA PRIMASE"/>
    <property type="match status" value="1"/>
</dbReference>
<evidence type="ECO:0000313" key="6">
    <source>
        <dbReference type="Proteomes" id="UP000268007"/>
    </source>
</evidence>
<reference evidence="5 6" key="1">
    <citation type="submission" date="2018-10" db="EMBL/GenBank/DDBJ databases">
        <title>Genomic Encyclopedia of Archaeal and Bacterial Type Strains, Phase II (KMG-II): from individual species to whole genera.</title>
        <authorList>
            <person name="Goeker M."/>
        </authorList>
    </citation>
    <scope>NUCLEOTIDE SEQUENCE [LARGE SCALE GENOMIC DNA]</scope>
    <source>
        <strain evidence="5 6">DSM 18602</strain>
    </source>
</reference>
<name>A0A495IYY4_9SPHI</name>
<dbReference type="RefSeq" id="WP_121197553.1">
    <property type="nucleotide sequence ID" value="NZ_RBKU01000001.1"/>
</dbReference>
<evidence type="ECO:0000259" key="4">
    <source>
        <dbReference type="SMART" id="SM00400"/>
    </source>
</evidence>
<dbReference type="OrthoDB" id="9804281at2"/>
<dbReference type="SMART" id="SM00400">
    <property type="entry name" value="ZnF_CHCC"/>
    <property type="match status" value="1"/>
</dbReference>
<dbReference type="SUPFAM" id="SSF57783">
    <property type="entry name" value="Zinc beta-ribbon"/>
    <property type="match status" value="1"/>
</dbReference>
<comment type="caution">
    <text evidence="5">The sequence shown here is derived from an EMBL/GenBank/DDBJ whole genome shotgun (WGS) entry which is preliminary data.</text>
</comment>
<dbReference type="GO" id="GO:0005737">
    <property type="term" value="C:cytoplasm"/>
    <property type="evidence" value="ECO:0007669"/>
    <property type="project" value="TreeGrafter"/>
</dbReference>
<dbReference type="Proteomes" id="UP000268007">
    <property type="component" value="Unassembled WGS sequence"/>
</dbReference>
<proteinExistence type="predicted"/>
<dbReference type="Pfam" id="PF01807">
    <property type="entry name" value="Zn_ribbon_DnaG"/>
    <property type="match status" value="1"/>
</dbReference>
<dbReference type="InterPro" id="IPR050219">
    <property type="entry name" value="DnaG_primase"/>
</dbReference>
<evidence type="ECO:0000256" key="1">
    <source>
        <dbReference type="ARBA" id="ARBA00022723"/>
    </source>
</evidence>
<dbReference type="AlphaFoldDB" id="A0A495IYY4"/>
<keyword evidence="6" id="KW-1185">Reference proteome</keyword>
<feature type="domain" description="Zinc finger CHC2-type" evidence="4">
    <location>
        <begin position="33"/>
        <end position="87"/>
    </location>
</feature>
<keyword evidence="1" id="KW-0479">Metal-binding</keyword>
<dbReference type="Gene3D" id="3.90.580.10">
    <property type="entry name" value="Zinc finger, CHC2-type domain"/>
    <property type="match status" value="1"/>
</dbReference>